<organism evidence="2 3">
    <name type="scientific">Defluviicoccus vanus</name>
    <dbReference type="NCBI Taxonomy" id="111831"/>
    <lineage>
        <taxon>Bacteria</taxon>
        <taxon>Pseudomonadati</taxon>
        <taxon>Pseudomonadota</taxon>
        <taxon>Alphaproteobacteria</taxon>
        <taxon>Rhodospirillales</taxon>
        <taxon>Rhodospirillaceae</taxon>
        <taxon>Defluviicoccus</taxon>
    </lineage>
</organism>
<name>A0A7H1N476_9PROT</name>
<feature type="compositionally biased region" description="Low complexity" evidence="1">
    <location>
        <begin position="269"/>
        <end position="279"/>
    </location>
</feature>
<accession>A0A7H1N476</accession>
<dbReference type="KEGG" id="dvn:HQ394_15705"/>
<gene>
    <name evidence="2" type="ORF">HQ394_15705</name>
</gene>
<feature type="compositionally biased region" description="Basic residues" evidence="1">
    <location>
        <begin position="284"/>
        <end position="294"/>
    </location>
</feature>
<proteinExistence type="predicted"/>
<dbReference type="EMBL" id="CP053923">
    <property type="protein sequence ID" value="QNT70512.1"/>
    <property type="molecule type" value="Genomic_DNA"/>
</dbReference>
<reference evidence="2 3" key="1">
    <citation type="submission" date="2020-05" db="EMBL/GenBank/DDBJ databases">
        <title>Complete closed genome sequence of Defluviicoccus vanus.</title>
        <authorList>
            <person name="Bessarab I."/>
            <person name="Arumugam K."/>
            <person name="Maszenan A.M."/>
            <person name="Seviour R.J."/>
            <person name="Williams R.B."/>
        </authorList>
    </citation>
    <scope>NUCLEOTIDE SEQUENCE [LARGE SCALE GENOMIC DNA]</scope>
    <source>
        <strain evidence="2 3">Ben 114</strain>
    </source>
</reference>
<feature type="compositionally biased region" description="Basic residues" evidence="1">
    <location>
        <begin position="240"/>
        <end position="251"/>
    </location>
</feature>
<keyword evidence="3" id="KW-1185">Reference proteome</keyword>
<feature type="compositionally biased region" description="Pro residues" evidence="1">
    <location>
        <begin position="259"/>
        <end position="268"/>
    </location>
</feature>
<evidence type="ECO:0000313" key="2">
    <source>
        <dbReference type="EMBL" id="QNT70512.1"/>
    </source>
</evidence>
<dbReference type="Pfam" id="PF16258">
    <property type="entry name" value="DUF4912"/>
    <property type="match status" value="1"/>
</dbReference>
<evidence type="ECO:0000256" key="1">
    <source>
        <dbReference type="SAM" id="MobiDB-lite"/>
    </source>
</evidence>
<feature type="compositionally biased region" description="Polar residues" evidence="1">
    <location>
        <begin position="349"/>
        <end position="364"/>
    </location>
</feature>
<evidence type="ECO:0000313" key="3">
    <source>
        <dbReference type="Proteomes" id="UP000516369"/>
    </source>
</evidence>
<dbReference type="InterPro" id="IPR032585">
    <property type="entry name" value="DUF4912"/>
</dbReference>
<dbReference type="Proteomes" id="UP000516369">
    <property type="component" value="Chromosome"/>
</dbReference>
<feature type="region of interest" description="Disordered" evidence="1">
    <location>
        <begin position="121"/>
        <end position="150"/>
    </location>
</feature>
<sequence>MLLDVDPRHLHAFWNIPPDQIARMRSEVAAFDEDPPLVLRIAEVSPQGKSSGAFDIEVIGLQGQFYVDIWDDARRYQGTIGLRLPDGALATLAPLNVIDLPRGGVSDDNTWREIALPAPPATAAAARTPGPHAPSITPAAAAPSTSPSVLPSPAVANESLPVASRAVAAHTQPTVVTPPIAAEMTATAVMPPAVATAVPATGFGAPLLLVCKGQQACPASTAANRCRRCRQRTRPSLPRNRCRQRRRRSSIRSRSLPMRLPPPSPGTKPKPSLRSRPSPITSRRLPKPRRRYCRARSILAQPPTVATMRRPPQPSRLLLPAKVRRRYRCRSRTCWRSPALPSPADRWSSRSTPNCTSSGEPSPA</sequence>
<protein>
    <submittedName>
        <fullName evidence="2">DUF4912 domain-containing protein</fullName>
    </submittedName>
</protein>
<feature type="region of interest" description="Disordered" evidence="1">
    <location>
        <begin position="337"/>
        <end position="364"/>
    </location>
</feature>
<feature type="region of interest" description="Disordered" evidence="1">
    <location>
        <begin position="235"/>
        <end position="315"/>
    </location>
</feature>
<dbReference type="AlphaFoldDB" id="A0A7H1N476"/>